<reference evidence="4" key="1">
    <citation type="submission" date="2022-11" db="UniProtKB">
        <authorList>
            <consortium name="WormBaseParasite"/>
        </authorList>
    </citation>
    <scope>IDENTIFICATION</scope>
</reference>
<organism evidence="3 4">
    <name type="scientific">Romanomermis culicivorax</name>
    <name type="common">Nematode worm</name>
    <dbReference type="NCBI Taxonomy" id="13658"/>
    <lineage>
        <taxon>Eukaryota</taxon>
        <taxon>Metazoa</taxon>
        <taxon>Ecdysozoa</taxon>
        <taxon>Nematoda</taxon>
        <taxon>Enoplea</taxon>
        <taxon>Dorylaimia</taxon>
        <taxon>Mermithida</taxon>
        <taxon>Mermithoidea</taxon>
        <taxon>Mermithidae</taxon>
        <taxon>Romanomermis</taxon>
    </lineage>
</organism>
<feature type="transmembrane region" description="Helical" evidence="2">
    <location>
        <begin position="151"/>
        <end position="174"/>
    </location>
</feature>
<dbReference type="PANTHER" id="PTHR38553">
    <property type="entry name" value="PROTEIN CBG19621"/>
    <property type="match status" value="1"/>
</dbReference>
<feature type="compositionally biased region" description="Low complexity" evidence="1">
    <location>
        <begin position="378"/>
        <end position="394"/>
    </location>
</feature>
<dbReference type="AlphaFoldDB" id="A0A915IDF1"/>
<name>A0A915IDF1_ROMCU</name>
<dbReference type="Proteomes" id="UP000887565">
    <property type="component" value="Unplaced"/>
</dbReference>
<evidence type="ECO:0000313" key="4">
    <source>
        <dbReference type="WBParaSite" id="nRc.2.0.1.t11241-RA"/>
    </source>
</evidence>
<dbReference type="WBParaSite" id="nRc.2.0.1.t11241-RA">
    <property type="protein sequence ID" value="nRc.2.0.1.t11241-RA"/>
    <property type="gene ID" value="nRc.2.0.1.g11241"/>
</dbReference>
<protein>
    <submittedName>
        <fullName evidence="4">Uncharacterized protein</fullName>
    </submittedName>
</protein>
<feature type="transmembrane region" description="Helical" evidence="2">
    <location>
        <begin position="51"/>
        <end position="74"/>
    </location>
</feature>
<evidence type="ECO:0000256" key="1">
    <source>
        <dbReference type="SAM" id="MobiDB-lite"/>
    </source>
</evidence>
<accession>A0A915IDF1</accession>
<keyword evidence="2" id="KW-1133">Transmembrane helix</keyword>
<feature type="transmembrane region" description="Helical" evidence="2">
    <location>
        <begin position="194"/>
        <end position="219"/>
    </location>
</feature>
<feature type="transmembrane region" description="Helical" evidence="2">
    <location>
        <begin position="239"/>
        <end position="259"/>
    </location>
</feature>
<keyword evidence="2" id="KW-0812">Transmembrane</keyword>
<keyword evidence="2" id="KW-0472">Membrane</keyword>
<feature type="transmembrane region" description="Helical" evidence="2">
    <location>
        <begin position="20"/>
        <end position="39"/>
    </location>
</feature>
<feature type="compositionally biased region" description="Polar residues" evidence="1">
    <location>
        <begin position="418"/>
        <end position="431"/>
    </location>
</feature>
<keyword evidence="3" id="KW-1185">Reference proteome</keyword>
<dbReference type="PANTHER" id="PTHR38553:SF1">
    <property type="entry name" value="G PROTEIN-COUPLED RECEPTOR"/>
    <property type="match status" value="1"/>
</dbReference>
<feature type="region of interest" description="Disordered" evidence="1">
    <location>
        <begin position="377"/>
        <end position="431"/>
    </location>
</feature>
<proteinExistence type="predicted"/>
<evidence type="ECO:0000313" key="3">
    <source>
        <dbReference type="Proteomes" id="UP000887565"/>
    </source>
</evidence>
<sequence>MDIITKNCFNNYDAVACARGALLCLFNIATVVLCLWRLLTLHLYGSHSTINTNYITFFCLATVQCLLGTLEWIFGWTMELSLSCQCLRSMQLLLLCYTYTMMALRLRSQSEGFGARVATACLSLCLIYFTFFIATAFIYHEIPWFDCYANYWLFISAGQLFLVQIVMFAAFLVLTRIKIVTSDHSLQRFRRRSLLFMILALQSSAITSLSYHLSLFIIADNKIGCSGVFKHKQLFYTPFRLTYELFVYLLPIWVLAYCFRPAKLLDGDQSRLLDSPSHSRNDMIARNAATPSGPFVICPGNLFNGVDVVFNEGNFDYTLLFPEGIQSTSRRPYLKRRRTTGFVPFGKPFKGVRKWKRSRSAPSFLKRSSNQILDTIPEESGVSSSSVQSSSEHGSPPPTPAQSGSYCEPSELDRRHPMTTQDYQSTNFRSL</sequence>
<evidence type="ECO:0000256" key="2">
    <source>
        <dbReference type="SAM" id="Phobius"/>
    </source>
</evidence>
<feature type="transmembrane region" description="Helical" evidence="2">
    <location>
        <begin position="113"/>
        <end position="139"/>
    </location>
</feature>